<evidence type="ECO:0000313" key="7">
    <source>
        <dbReference type="Proteomes" id="UP000737018"/>
    </source>
</evidence>
<keyword evidence="7" id="KW-1185">Reference proteome</keyword>
<dbReference type="Pfam" id="PF13456">
    <property type="entry name" value="RVT_3"/>
    <property type="match status" value="1"/>
</dbReference>
<evidence type="ECO:0000256" key="4">
    <source>
        <dbReference type="PROSITE-ProRule" id="PRU00094"/>
    </source>
</evidence>
<dbReference type="InterPro" id="IPR000679">
    <property type="entry name" value="Znf_GATA"/>
</dbReference>
<dbReference type="InterPro" id="IPR002156">
    <property type="entry name" value="RNaseH_domain"/>
</dbReference>
<keyword evidence="4" id="KW-0479">Metal-binding</keyword>
<comment type="caution">
    <text evidence="6">The sequence shown here is derived from an EMBL/GenBank/DDBJ whole genome shotgun (WGS) entry which is preliminary data.</text>
</comment>
<keyword evidence="3" id="KW-0804">Transcription</keyword>
<keyword evidence="1" id="KW-0805">Transcription regulation</keyword>
<keyword evidence="2" id="KW-0238">DNA-binding</keyword>
<evidence type="ECO:0000313" key="6">
    <source>
        <dbReference type="EMBL" id="KAF3971891.1"/>
    </source>
</evidence>
<organism evidence="6 7">
    <name type="scientific">Castanea mollissima</name>
    <name type="common">Chinese chestnut</name>
    <dbReference type="NCBI Taxonomy" id="60419"/>
    <lineage>
        <taxon>Eukaryota</taxon>
        <taxon>Viridiplantae</taxon>
        <taxon>Streptophyta</taxon>
        <taxon>Embryophyta</taxon>
        <taxon>Tracheophyta</taxon>
        <taxon>Spermatophyta</taxon>
        <taxon>Magnoliopsida</taxon>
        <taxon>eudicotyledons</taxon>
        <taxon>Gunneridae</taxon>
        <taxon>Pentapetalae</taxon>
        <taxon>rosids</taxon>
        <taxon>fabids</taxon>
        <taxon>Fagales</taxon>
        <taxon>Fagaceae</taxon>
        <taxon>Castanea</taxon>
    </lineage>
</organism>
<evidence type="ECO:0000256" key="1">
    <source>
        <dbReference type="ARBA" id="ARBA00023015"/>
    </source>
</evidence>
<keyword evidence="4" id="KW-0862">Zinc</keyword>
<accession>A0A8J4W4V4</accession>
<protein>
    <recommendedName>
        <fullName evidence="5">GATA-type domain-containing protein</fullName>
    </recommendedName>
</protein>
<proteinExistence type="predicted"/>
<keyword evidence="4" id="KW-0863">Zinc-finger</keyword>
<dbReference type="PROSITE" id="PS50114">
    <property type="entry name" value="GATA_ZN_FINGER_2"/>
    <property type="match status" value="1"/>
</dbReference>
<dbReference type="AlphaFoldDB" id="A0A8J4W4V4"/>
<dbReference type="PANTHER" id="PTHR47723">
    <property type="entry name" value="OS05G0353850 PROTEIN"/>
    <property type="match status" value="1"/>
</dbReference>
<dbReference type="GO" id="GO:0043565">
    <property type="term" value="F:sequence-specific DNA binding"/>
    <property type="evidence" value="ECO:0007669"/>
    <property type="project" value="InterPro"/>
</dbReference>
<feature type="domain" description="GATA-type" evidence="5">
    <location>
        <begin position="15"/>
        <end position="40"/>
    </location>
</feature>
<sequence>MNVPNRVKHFTWKACRNILATKENLWRRKVTQEGLCKECGNTTELATHLFWFCKQALVVWSHSKLVLPFTISQSWEFIEVMGQLLKWRDAYQDLMERVMMICLGIWRNRNEAKHGGKRKTGEAVMKCSCYLLEEFQTANEVRSKQEAQPQEVVRWTALKQGQYKVNYDAAVFTRSREVGFVVIIHDDAGSVVATLSKKRIGLTGVVEATAKAMEVAVQFVKDVGIREAAFEGDSLIVSKAAKGMGDVHSLIQNIVCGIIQDLQTVFIYLVDSI</sequence>
<dbReference type="PANTHER" id="PTHR47723:SF21">
    <property type="entry name" value="POLYNUCLEOTIDYL TRANSFERASE, RIBONUCLEASE H-LIKE SUPERFAMILY PROTEIN"/>
    <property type="match status" value="1"/>
</dbReference>
<dbReference type="GO" id="GO:0008270">
    <property type="term" value="F:zinc ion binding"/>
    <property type="evidence" value="ECO:0007669"/>
    <property type="project" value="UniProtKB-KW"/>
</dbReference>
<dbReference type="Pfam" id="PF13966">
    <property type="entry name" value="zf-RVT"/>
    <property type="match status" value="1"/>
</dbReference>
<dbReference type="EMBL" id="JRKL02000384">
    <property type="protein sequence ID" value="KAF3971891.1"/>
    <property type="molecule type" value="Genomic_DNA"/>
</dbReference>
<dbReference type="OrthoDB" id="1649930at2759"/>
<evidence type="ECO:0000256" key="2">
    <source>
        <dbReference type="ARBA" id="ARBA00023125"/>
    </source>
</evidence>
<dbReference type="GO" id="GO:0004523">
    <property type="term" value="F:RNA-DNA hybrid ribonuclease activity"/>
    <property type="evidence" value="ECO:0007669"/>
    <property type="project" value="InterPro"/>
</dbReference>
<reference evidence="6" key="1">
    <citation type="submission" date="2020-03" db="EMBL/GenBank/DDBJ databases">
        <title>Castanea mollissima Vanexum genome sequencing.</title>
        <authorList>
            <person name="Staton M."/>
        </authorList>
    </citation>
    <scope>NUCLEOTIDE SEQUENCE</scope>
    <source>
        <tissue evidence="6">Leaf</tissue>
    </source>
</reference>
<dbReference type="InterPro" id="IPR053151">
    <property type="entry name" value="RNase_H-like"/>
</dbReference>
<gene>
    <name evidence="6" type="ORF">CMV_004548</name>
</gene>
<dbReference type="GO" id="GO:0006355">
    <property type="term" value="P:regulation of DNA-templated transcription"/>
    <property type="evidence" value="ECO:0007669"/>
    <property type="project" value="InterPro"/>
</dbReference>
<dbReference type="InterPro" id="IPR026960">
    <property type="entry name" value="RVT-Znf"/>
</dbReference>
<evidence type="ECO:0000259" key="5">
    <source>
        <dbReference type="PROSITE" id="PS50114"/>
    </source>
</evidence>
<dbReference type="Proteomes" id="UP000737018">
    <property type="component" value="Unassembled WGS sequence"/>
</dbReference>
<evidence type="ECO:0000256" key="3">
    <source>
        <dbReference type="ARBA" id="ARBA00023163"/>
    </source>
</evidence>
<name>A0A8J4W4V4_9ROSI</name>